<proteinExistence type="predicted"/>
<feature type="transmembrane region" description="Helical" evidence="1">
    <location>
        <begin position="248"/>
        <end position="268"/>
    </location>
</feature>
<name>A0A0F9CS28_9ZZZZ</name>
<keyword evidence="1" id="KW-0812">Transmembrane</keyword>
<comment type="caution">
    <text evidence="2">The sequence shown here is derived from an EMBL/GenBank/DDBJ whole genome shotgun (WGS) entry which is preliminary data.</text>
</comment>
<feature type="transmembrane region" description="Helical" evidence="1">
    <location>
        <begin position="289"/>
        <end position="309"/>
    </location>
</feature>
<feature type="non-terminal residue" evidence="2">
    <location>
        <position position="377"/>
    </location>
</feature>
<protein>
    <submittedName>
        <fullName evidence="2">Uncharacterized protein</fullName>
    </submittedName>
</protein>
<dbReference type="EMBL" id="LAZR01045237">
    <property type="protein sequence ID" value="KKK99361.1"/>
    <property type="molecule type" value="Genomic_DNA"/>
</dbReference>
<dbReference type="AlphaFoldDB" id="A0A0F9CS28"/>
<accession>A0A0F9CS28</accession>
<sequence length="377" mass="42612">MTKDGHTKERTDSGGKPVYLDLSVITEHITNVIHDLTHRRALLDVDKLTQDEDVAAAIIETAGRQMYRQIRPWLRNVASDYRQPMNTVEAILNHVRAGASVVNMGWKITTGIVQPLGYLQTLELLEKKYAAIGLQKFYADGVPYEGMMKAKDFVFERSWYMRRRMRTFDRDMRDQMKHLGQITNARVSFFFLVGAMDMSVSLPSWLGGYHKAMDGEVEGVEAGNEFQAIDFADGIVRRSQGSGSPKDLANIQAGSPLMKLFTLFYTYFNNLYNLLQRRGKLTKSVKDMPRFAASMFALWFAPAILAELIAGRGPDDDEDFAEWLKRTSYIWVLYPLATVVGVRDIANAMGPYGYDASAAFEAFGTLARTTKIPYKAF</sequence>
<gene>
    <name evidence="2" type="ORF">LCGC14_2633520</name>
</gene>
<evidence type="ECO:0000313" key="2">
    <source>
        <dbReference type="EMBL" id="KKK99361.1"/>
    </source>
</evidence>
<evidence type="ECO:0000256" key="1">
    <source>
        <dbReference type="SAM" id="Phobius"/>
    </source>
</evidence>
<keyword evidence="1" id="KW-0472">Membrane</keyword>
<organism evidence="2">
    <name type="scientific">marine sediment metagenome</name>
    <dbReference type="NCBI Taxonomy" id="412755"/>
    <lineage>
        <taxon>unclassified sequences</taxon>
        <taxon>metagenomes</taxon>
        <taxon>ecological metagenomes</taxon>
    </lineage>
</organism>
<feature type="transmembrane region" description="Helical" evidence="1">
    <location>
        <begin position="187"/>
        <end position="206"/>
    </location>
</feature>
<keyword evidence="1" id="KW-1133">Transmembrane helix</keyword>
<reference evidence="2" key="1">
    <citation type="journal article" date="2015" name="Nature">
        <title>Complex archaea that bridge the gap between prokaryotes and eukaryotes.</title>
        <authorList>
            <person name="Spang A."/>
            <person name="Saw J.H."/>
            <person name="Jorgensen S.L."/>
            <person name="Zaremba-Niedzwiedzka K."/>
            <person name="Martijn J."/>
            <person name="Lind A.E."/>
            <person name="van Eijk R."/>
            <person name="Schleper C."/>
            <person name="Guy L."/>
            <person name="Ettema T.J."/>
        </authorList>
    </citation>
    <scope>NUCLEOTIDE SEQUENCE</scope>
</reference>